<name>A0AAD8A7P0_DIPPU</name>
<dbReference type="AlphaFoldDB" id="A0AAD8A7P0"/>
<proteinExistence type="predicted"/>
<evidence type="ECO:0000313" key="1">
    <source>
        <dbReference type="EMBL" id="KAJ9594022.1"/>
    </source>
</evidence>
<dbReference type="EMBL" id="JASPKZ010003080">
    <property type="protein sequence ID" value="KAJ9594022.1"/>
    <property type="molecule type" value="Genomic_DNA"/>
</dbReference>
<reference evidence="1" key="1">
    <citation type="journal article" date="2023" name="IScience">
        <title>Live-bearing cockroach genome reveals convergent evolutionary mechanisms linked to viviparity in insects and beyond.</title>
        <authorList>
            <person name="Fouks B."/>
            <person name="Harrison M.C."/>
            <person name="Mikhailova A.A."/>
            <person name="Marchal E."/>
            <person name="English S."/>
            <person name="Carruthers M."/>
            <person name="Jennings E.C."/>
            <person name="Chiamaka E.L."/>
            <person name="Frigard R.A."/>
            <person name="Pippel M."/>
            <person name="Attardo G.M."/>
            <person name="Benoit J.B."/>
            <person name="Bornberg-Bauer E."/>
            <person name="Tobe S.S."/>
        </authorList>
    </citation>
    <scope>NUCLEOTIDE SEQUENCE</scope>
    <source>
        <strain evidence="1">Stay&amp;Tobe</strain>
    </source>
</reference>
<evidence type="ECO:0000313" key="2">
    <source>
        <dbReference type="Proteomes" id="UP001233999"/>
    </source>
</evidence>
<organism evidence="1 2">
    <name type="scientific">Diploptera punctata</name>
    <name type="common">Pacific beetle cockroach</name>
    <dbReference type="NCBI Taxonomy" id="6984"/>
    <lineage>
        <taxon>Eukaryota</taxon>
        <taxon>Metazoa</taxon>
        <taxon>Ecdysozoa</taxon>
        <taxon>Arthropoda</taxon>
        <taxon>Hexapoda</taxon>
        <taxon>Insecta</taxon>
        <taxon>Pterygota</taxon>
        <taxon>Neoptera</taxon>
        <taxon>Polyneoptera</taxon>
        <taxon>Dictyoptera</taxon>
        <taxon>Blattodea</taxon>
        <taxon>Blaberoidea</taxon>
        <taxon>Blaberidae</taxon>
        <taxon>Diplopterinae</taxon>
        <taxon>Diploptera</taxon>
    </lineage>
</organism>
<sequence length="113" mass="12324">ASTVKLSTGRKLDYARTTKLGRLSTVKLLAGRRLAVKLLDWSTLLPTVTLLNCGRSTVKLVYGRTLDCKLLTCPGLSSVNCLLVEARPGTARWSDSRLETAQLVGLSTVKRLH</sequence>
<accession>A0AAD8A7P0</accession>
<gene>
    <name evidence="1" type="ORF">L9F63_014552</name>
</gene>
<protein>
    <submittedName>
        <fullName evidence="1">Uncharacterized protein</fullName>
    </submittedName>
</protein>
<dbReference type="Proteomes" id="UP001233999">
    <property type="component" value="Unassembled WGS sequence"/>
</dbReference>
<keyword evidence="2" id="KW-1185">Reference proteome</keyword>
<feature type="non-terminal residue" evidence="1">
    <location>
        <position position="1"/>
    </location>
</feature>
<feature type="non-terminal residue" evidence="1">
    <location>
        <position position="113"/>
    </location>
</feature>
<reference evidence="1" key="2">
    <citation type="submission" date="2023-05" db="EMBL/GenBank/DDBJ databases">
        <authorList>
            <person name="Fouks B."/>
        </authorList>
    </citation>
    <scope>NUCLEOTIDE SEQUENCE</scope>
    <source>
        <strain evidence="1">Stay&amp;Tobe</strain>
        <tissue evidence="1">Testes</tissue>
    </source>
</reference>
<comment type="caution">
    <text evidence="1">The sequence shown here is derived from an EMBL/GenBank/DDBJ whole genome shotgun (WGS) entry which is preliminary data.</text>
</comment>